<protein>
    <submittedName>
        <fullName evidence="2">Uncharacterized protein</fullName>
    </submittedName>
</protein>
<organism evidence="2 3">
    <name type="scientific">Vitis vinifera</name>
    <name type="common">Grape</name>
    <dbReference type="NCBI Taxonomy" id="29760"/>
    <lineage>
        <taxon>Eukaryota</taxon>
        <taxon>Viridiplantae</taxon>
        <taxon>Streptophyta</taxon>
        <taxon>Embryophyta</taxon>
        <taxon>Tracheophyta</taxon>
        <taxon>Spermatophyta</taxon>
        <taxon>Magnoliopsida</taxon>
        <taxon>eudicotyledons</taxon>
        <taxon>Gunneridae</taxon>
        <taxon>Pentapetalae</taxon>
        <taxon>rosids</taxon>
        <taxon>Vitales</taxon>
        <taxon>Vitaceae</taxon>
        <taxon>Viteae</taxon>
        <taxon>Vitis</taxon>
    </lineage>
</organism>
<sequence length="104" mass="11585">MLQSFPPITKNQVDIRISMKKKKGDTPRSRKIQNPSGRTPGHIYRTETPRIEKSKTPVEEAPVSSSEKKIDIEAAAAAAAEVEQPKTTEEKKNKAQLGMPKCDR</sequence>
<gene>
    <name evidence="2" type="ordered locus">VIT_04s0044g00470</name>
</gene>
<accession>D7U434</accession>
<proteinExistence type="predicted"/>
<dbReference type="PaxDb" id="29760-VIT_04s0044g00470.t01"/>
<reference evidence="3" key="1">
    <citation type="journal article" date="2007" name="Nature">
        <title>The grapevine genome sequence suggests ancestral hexaploidization in major angiosperm phyla.</title>
        <authorList>
            <consortium name="The French-Italian Public Consortium for Grapevine Genome Characterization."/>
            <person name="Jaillon O."/>
            <person name="Aury J.-M."/>
            <person name="Noel B."/>
            <person name="Policriti A."/>
            <person name="Clepet C."/>
            <person name="Casagrande A."/>
            <person name="Choisne N."/>
            <person name="Aubourg S."/>
            <person name="Vitulo N."/>
            <person name="Jubin C."/>
            <person name="Vezzi A."/>
            <person name="Legeai F."/>
            <person name="Hugueney P."/>
            <person name="Dasilva C."/>
            <person name="Horner D."/>
            <person name="Mica E."/>
            <person name="Jublot D."/>
            <person name="Poulain J."/>
            <person name="Bruyere C."/>
            <person name="Billault A."/>
            <person name="Segurens B."/>
            <person name="Gouyvenoux M."/>
            <person name="Ugarte E."/>
            <person name="Cattonaro F."/>
            <person name="Anthouard V."/>
            <person name="Vico V."/>
            <person name="Del Fabbro C."/>
            <person name="Alaux M."/>
            <person name="Di Gaspero G."/>
            <person name="Dumas V."/>
            <person name="Felice N."/>
            <person name="Paillard S."/>
            <person name="Juman I."/>
            <person name="Moroldo M."/>
            <person name="Scalabrin S."/>
            <person name="Canaguier A."/>
            <person name="Le Clainche I."/>
            <person name="Malacrida G."/>
            <person name="Durand E."/>
            <person name="Pesole G."/>
            <person name="Laucou V."/>
            <person name="Chatelet P."/>
            <person name="Merdinoglu D."/>
            <person name="Delledonne M."/>
            <person name="Pezzotti M."/>
            <person name="Lecharny A."/>
            <person name="Scarpelli C."/>
            <person name="Artiguenave F."/>
            <person name="Pe M.E."/>
            <person name="Valle G."/>
            <person name="Morgante M."/>
            <person name="Caboche M."/>
            <person name="Adam-Blondon A.-F."/>
            <person name="Weissenbach J."/>
            <person name="Quetier F."/>
            <person name="Wincker P."/>
        </authorList>
    </citation>
    <scope>NUCLEOTIDE SEQUENCE [LARGE SCALE GENOMIC DNA]</scope>
    <source>
        <strain evidence="3">cv. Pinot noir / PN40024</strain>
    </source>
</reference>
<feature type="compositionally biased region" description="Basic and acidic residues" evidence="1">
    <location>
        <begin position="44"/>
        <end position="58"/>
    </location>
</feature>
<dbReference type="InParanoid" id="D7U434"/>
<dbReference type="HOGENOM" id="CLU_2255121_0_0_1"/>
<evidence type="ECO:0000313" key="3">
    <source>
        <dbReference type="Proteomes" id="UP000009183"/>
    </source>
</evidence>
<dbReference type="EMBL" id="FN596506">
    <property type="protein sequence ID" value="CBI37610.3"/>
    <property type="molecule type" value="Genomic_DNA"/>
</dbReference>
<feature type="region of interest" description="Disordered" evidence="1">
    <location>
        <begin position="1"/>
        <end position="104"/>
    </location>
</feature>
<keyword evidence="3" id="KW-1185">Reference proteome</keyword>
<evidence type="ECO:0000256" key="1">
    <source>
        <dbReference type="SAM" id="MobiDB-lite"/>
    </source>
</evidence>
<feature type="compositionally biased region" description="Basic and acidic residues" evidence="1">
    <location>
        <begin position="83"/>
        <end position="93"/>
    </location>
</feature>
<name>D7U434_VITVI</name>
<dbReference type="AlphaFoldDB" id="D7U434"/>
<evidence type="ECO:0000313" key="2">
    <source>
        <dbReference type="EMBL" id="CBI37610.3"/>
    </source>
</evidence>
<dbReference type="Proteomes" id="UP000009183">
    <property type="component" value="Chromosome 4"/>
</dbReference>